<evidence type="ECO:0000313" key="5">
    <source>
        <dbReference type="Proteomes" id="UP000568380"/>
    </source>
</evidence>
<evidence type="ECO:0000259" key="3">
    <source>
        <dbReference type="PROSITE" id="PS51898"/>
    </source>
</evidence>
<organism evidence="4 5">
    <name type="scientific">Nonomuraea endophytica</name>
    <dbReference type="NCBI Taxonomy" id="714136"/>
    <lineage>
        <taxon>Bacteria</taxon>
        <taxon>Bacillati</taxon>
        <taxon>Actinomycetota</taxon>
        <taxon>Actinomycetes</taxon>
        <taxon>Streptosporangiales</taxon>
        <taxon>Streptosporangiaceae</taxon>
        <taxon>Nonomuraea</taxon>
    </lineage>
</organism>
<dbReference type="PROSITE" id="PS51898">
    <property type="entry name" value="TYR_RECOMBINASE"/>
    <property type="match status" value="1"/>
</dbReference>
<feature type="domain" description="Tyr recombinase" evidence="3">
    <location>
        <begin position="1"/>
        <end position="153"/>
    </location>
</feature>
<sequence length="187" mass="20644">MTPIGAMPVVGAEWTDDGERRERRGLKHRSKKAVRLVPIPPMLVAVLRWQLSNHAPASDGRIVYDGPSERPIQSHVYRAVWRRARTAALSEAEQVSQVAGRPYDLRHFNASTLIMAGVDVGQVARRLGHPIYTLMTTYAHWIDTGEDQANAMIQVLLNVEEAKPLTSQNAGHGPSTGQRFNAVPIPA</sequence>
<dbReference type="Gene3D" id="1.10.443.10">
    <property type="entry name" value="Intergrase catalytic core"/>
    <property type="match status" value="1"/>
</dbReference>
<dbReference type="Proteomes" id="UP000568380">
    <property type="component" value="Unassembled WGS sequence"/>
</dbReference>
<protein>
    <submittedName>
        <fullName evidence="4">Integrase</fullName>
    </submittedName>
</protein>
<dbReference type="Pfam" id="PF00589">
    <property type="entry name" value="Phage_integrase"/>
    <property type="match status" value="1"/>
</dbReference>
<dbReference type="GO" id="GO:0003677">
    <property type="term" value="F:DNA binding"/>
    <property type="evidence" value="ECO:0007669"/>
    <property type="project" value="InterPro"/>
</dbReference>
<comment type="caution">
    <text evidence="4">The sequence shown here is derived from an EMBL/GenBank/DDBJ whole genome shotgun (WGS) entry which is preliminary data.</text>
</comment>
<dbReference type="InterPro" id="IPR013762">
    <property type="entry name" value="Integrase-like_cat_sf"/>
</dbReference>
<evidence type="ECO:0000256" key="1">
    <source>
        <dbReference type="ARBA" id="ARBA00023172"/>
    </source>
</evidence>
<dbReference type="GO" id="GO:0015074">
    <property type="term" value="P:DNA integration"/>
    <property type="evidence" value="ECO:0007669"/>
    <property type="project" value="InterPro"/>
</dbReference>
<keyword evidence="5" id="KW-1185">Reference proteome</keyword>
<feature type="region of interest" description="Disordered" evidence="2">
    <location>
        <begin position="166"/>
        <end position="187"/>
    </location>
</feature>
<reference evidence="4 5" key="1">
    <citation type="submission" date="2020-08" db="EMBL/GenBank/DDBJ databases">
        <title>Genomic Encyclopedia of Type Strains, Phase IV (KMG-IV): sequencing the most valuable type-strain genomes for metagenomic binning, comparative biology and taxonomic classification.</title>
        <authorList>
            <person name="Goeker M."/>
        </authorList>
    </citation>
    <scope>NUCLEOTIDE SEQUENCE [LARGE SCALE GENOMIC DNA]</scope>
    <source>
        <strain evidence="4 5">DSM 45385</strain>
    </source>
</reference>
<dbReference type="EMBL" id="JACHIN010000017">
    <property type="protein sequence ID" value="MBB5083480.1"/>
    <property type="molecule type" value="Genomic_DNA"/>
</dbReference>
<dbReference type="RefSeq" id="WP_184972613.1">
    <property type="nucleotide sequence ID" value="NZ_JACHIN010000017.1"/>
</dbReference>
<proteinExistence type="predicted"/>
<name>A0A7W8AE15_9ACTN</name>
<evidence type="ECO:0000256" key="2">
    <source>
        <dbReference type="SAM" id="MobiDB-lite"/>
    </source>
</evidence>
<feature type="compositionally biased region" description="Polar residues" evidence="2">
    <location>
        <begin position="166"/>
        <end position="179"/>
    </location>
</feature>
<dbReference type="GO" id="GO:0006310">
    <property type="term" value="P:DNA recombination"/>
    <property type="evidence" value="ECO:0007669"/>
    <property type="project" value="UniProtKB-KW"/>
</dbReference>
<dbReference type="InterPro" id="IPR002104">
    <property type="entry name" value="Integrase_catalytic"/>
</dbReference>
<evidence type="ECO:0000313" key="4">
    <source>
        <dbReference type="EMBL" id="MBB5083480.1"/>
    </source>
</evidence>
<dbReference type="SUPFAM" id="SSF56349">
    <property type="entry name" value="DNA breaking-rejoining enzymes"/>
    <property type="match status" value="1"/>
</dbReference>
<dbReference type="AlphaFoldDB" id="A0A7W8AE15"/>
<gene>
    <name evidence="4" type="ORF">HNR40_008984</name>
</gene>
<accession>A0A7W8AE15</accession>
<keyword evidence="1" id="KW-0233">DNA recombination</keyword>
<dbReference type="InterPro" id="IPR011010">
    <property type="entry name" value="DNA_brk_join_enz"/>
</dbReference>